<evidence type="ECO:0000256" key="1">
    <source>
        <dbReference type="SAM" id="MobiDB-lite"/>
    </source>
</evidence>
<dbReference type="Proteomes" id="UP000307768">
    <property type="component" value="Unassembled WGS sequence"/>
</dbReference>
<accession>A0A5Q6S2H7</accession>
<dbReference type="RefSeq" id="WP_149767435.1">
    <property type="nucleotide sequence ID" value="NZ_VDFQ02000001.1"/>
</dbReference>
<protein>
    <submittedName>
        <fullName evidence="2">Uncharacterized protein</fullName>
    </submittedName>
</protein>
<evidence type="ECO:0000313" key="3">
    <source>
        <dbReference type="Proteomes" id="UP000307768"/>
    </source>
</evidence>
<comment type="caution">
    <text evidence="2">The sequence shown here is derived from an EMBL/GenBank/DDBJ whole genome shotgun (WGS) entry which is preliminary data.</text>
</comment>
<organism evidence="2 3">
    <name type="scientific">Mumia zhuanghuii</name>
    <dbReference type="NCBI Taxonomy" id="2585211"/>
    <lineage>
        <taxon>Bacteria</taxon>
        <taxon>Bacillati</taxon>
        <taxon>Actinomycetota</taxon>
        <taxon>Actinomycetes</taxon>
        <taxon>Propionibacteriales</taxon>
        <taxon>Nocardioidaceae</taxon>
        <taxon>Mumia</taxon>
    </lineage>
</organism>
<gene>
    <name evidence="2" type="ORF">FE697_000980</name>
</gene>
<evidence type="ECO:0000313" key="2">
    <source>
        <dbReference type="EMBL" id="KAA1424536.1"/>
    </source>
</evidence>
<dbReference type="AlphaFoldDB" id="A0A5Q6S2H7"/>
<dbReference type="OrthoDB" id="3823677at2"/>
<sequence length="202" mass="22171">MRITREETDAVEESDLSSLAKAEKLIEFATSGEYDLADDVAPRSLLVAASEFLGFDGAWDRQEEVLAMADTADGVSAIHPDVVRVGTALARGLDPTPYADRYRKSGRITPASAHYMADLYDEAGEPLASERWLNIGIRALEHLDPDMVDTTTWDLLLLSRRDLRTRLGRPKDGYDEEADAADMHLSDVHRPADGDGGDDQAP</sequence>
<proteinExistence type="predicted"/>
<feature type="region of interest" description="Disordered" evidence="1">
    <location>
        <begin position="167"/>
        <end position="202"/>
    </location>
</feature>
<dbReference type="EMBL" id="VDFQ02000001">
    <property type="protein sequence ID" value="KAA1424536.1"/>
    <property type="molecule type" value="Genomic_DNA"/>
</dbReference>
<name>A0A5Q6S2H7_9ACTN</name>
<feature type="compositionally biased region" description="Basic and acidic residues" evidence="1">
    <location>
        <begin position="181"/>
        <end position="193"/>
    </location>
</feature>
<reference evidence="2 3" key="1">
    <citation type="submission" date="2019-09" db="EMBL/GenBank/DDBJ databases">
        <title>Mumia zhuanghuii sp. nov. isolated from the intestinal contents of plateau pika (Ochotona curzoniae) in the Qinghai-Tibet plateau of China.</title>
        <authorList>
            <person name="Tian Z."/>
        </authorList>
    </citation>
    <scope>NUCLEOTIDE SEQUENCE [LARGE SCALE GENOMIC DNA]</scope>
    <source>
        <strain evidence="3">350</strain>
    </source>
</reference>